<protein>
    <submittedName>
        <fullName evidence="2">Uncharacterized protein</fullName>
    </submittedName>
</protein>
<name>A0A182QU27_9DIPT</name>
<evidence type="ECO:0000313" key="3">
    <source>
        <dbReference type="Proteomes" id="UP000075886"/>
    </source>
</evidence>
<reference evidence="3" key="1">
    <citation type="submission" date="2014-01" db="EMBL/GenBank/DDBJ databases">
        <title>The Genome Sequence of Anopheles farauti FAR1 (V2).</title>
        <authorList>
            <consortium name="The Broad Institute Genomics Platform"/>
            <person name="Neafsey D.E."/>
            <person name="Besansky N."/>
            <person name="Howell P."/>
            <person name="Walton C."/>
            <person name="Young S.K."/>
            <person name="Zeng Q."/>
            <person name="Gargeya S."/>
            <person name="Fitzgerald M."/>
            <person name="Haas B."/>
            <person name="Abouelleil A."/>
            <person name="Allen A.W."/>
            <person name="Alvarado L."/>
            <person name="Arachchi H.M."/>
            <person name="Berlin A.M."/>
            <person name="Chapman S.B."/>
            <person name="Gainer-Dewar J."/>
            <person name="Goldberg J."/>
            <person name="Griggs A."/>
            <person name="Gujja S."/>
            <person name="Hansen M."/>
            <person name="Howarth C."/>
            <person name="Imamovic A."/>
            <person name="Ireland A."/>
            <person name="Larimer J."/>
            <person name="McCowan C."/>
            <person name="Murphy C."/>
            <person name="Pearson M."/>
            <person name="Poon T.W."/>
            <person name="Priest M."/>
            <person name="Roberts A."/>
            <person name="Saif S."/>
            <person name="Shea T."/>
            <person name="Sisk P."/>
            <person name="Sykes S."/>
            <person name="Wortman J."/>
            <person name="Nusbaum C."/>
            <person name="Birren B."/>
        </authorList>
    </citation>
    <scope>NUCLEOTIDE SEQUENCE [LARGE SCALE GENOMIC DNA]</scope>
    <source>
        <strain evidence="3">FAR1</strain>
    </source>
</reference>
<proteinExistence type="predicted"/>
<keyword evidence="3" id="KW-1185">Reference proteome</keyword>
<dbReference type="VEuPathDB" id="VectorBase:AFAF016880"/>
<reference evidence="2" key="2">
    <citation type="submission" date="2020-05" db="UniProtKB">
        <authorList>
            <consortium name="EnsemblMetazoa"/>
        </authorList>
    </citation>
    <scope>IDENTIFICATION</scope>
    <source>
        <strain evidence="2">FAR1</strain>
    </source>
</reference>
<accession>A0A182QU27</accession>
<feature type="region of interest" description="Disordered" evidence="1">
    <location>
        <begin position="77"/>
        <end position="125"/>
    </location>
</feature>
<sequence>MEGIGEGVGNGANQDQDTRTFSGIGVLKFKVSAWLYGLIGVLAGAGSPYSLKGTFGCGTPKVSGVEAAGVPAAGVAERPPAAAPSCPPGAARETSTLVATPSKAVLAPPTRRMPWGDPNAVTNAR</sequence>
<dbReference type="AlphaFoldDB" id="A0A182QU27"/>
<organism evidence="2 3">
    <name type="scientific">Anopheles farauti</name>
    <dbReference type="NCBI Taxonomy" id="69004"/>
    <lineage>
        <taxon>Eukaryota</taxon>
        <taxon>Metazoa</taxon>
        <taxon>Ecdysozoa</taxon>
        <taxon>Arthropoda</taxon>
        <taxon>Hexapoda</taxon>
        <taxon>Insecta</taxon>
        <taxon>Pterygota</taxon>
        <taxon>Neoptera</taxon>
        <taxon>Endopterygota</taxon>
        <taxon>Diptera</taxon>
        <taxon>Nematocera</taxon>
        <taxon>Culicoidea</taxon>
        <taxon>Culicidae</taxon>
        <taxon>Anophelinae</taxon>
        <taxon>Anopheles</taxon>
    </lineage>
</organism>
<evidence type="ECO:0000313" key="2">
    <source>
        <dbReference type="EnsemblMetazoa" id="AFAF016880-PA"/>
    </source>
</evidence>
<dbReference type="EMBL" id="AXCN02000448">
    <property type="status" value="NOT_ANNOTATED_CDS"/>
    <property type="molecule type" value="Genomic_DNA"/>
</dbReference>
<dbReference type="Proteomes" id="UP000075886">
    <property type="component" value="Unassembled WGS sequence"/>
</dbReference>
<dbReference type="EnsemblMetazoa" id="AFAF016880-RA">
    <property type="protein sequence ID" value="AFAF016880-PA"/>
    <property type="gene ID" value="AFAF016880"/>
</dbReference>
<evidence type="ECO:0000256" key="1">
    <source>
        <dbReference type="SAM" id="MobiDB-lite"/>
    </source>
</evidence>